<organism evidence="6 7">
    <name type="scientific">Coptis chinensis</name>
    <dbReference type="NCBI Taxonomy" id="261450"/>
    <lineage>
        <taxon>Eukaryota</taxon>
        <taxon>Viridiplantae</taxon>
        <taxon>Streptophyta</taxon>
        <taxon>Embryophyta</taxon>
        <taxon>Tracheophyta</taxon>
        <taxon>Spermatophyta</taxon>
        <taxon>Magnoliopsida</taxon>
        <taxon>Ranunculales</taxon>
        <taxon>Ranunculaceae</taxon>
        <taxon>Coptidoideae</taxon>
        <taxon>Coptis</taxon>
    </lineage>
</organism>
<dbReference type="PANTHER" id="PTHR31499:SF80">
    <property type="entry name" value="HTH MYB-TYPE DOMAIN-CONTAINING PROTEIN"/>
    <property type="match status" value="1"/>
</dbReference>
<feature type="compositionally biased region" description="Basic and acidic residues" evidence="4">
    <location>
        <begin position="420"/>
        <end position="441"/>
    </location>
</feature>
<reference evidence="6 7" key="1">
    <citation type="submission" date="2020-10" db="EMBL/GenBank/DDBJ databases">
        <title>The Coptis chinensis genome and diversification of protoberbering-type alkaloids.</title>
        <authorList>
            <person name="Wang B."/>
            <person name="Shu S."/>
            <person name="Song C."/>
            <person name="Liu Y."/>
        </authorList>
    </citation>
    <scope>NUCLEOTIDE SEQUENCE [LARGE SCALE GENOMIC DNA]</scope>
    <source>
        <strain evidence="6">HL-2020</strain>
        <tissue evidence="6">Leaf</tissue>
    </source>
</reference>
<evidence type="ECO:0000256" key="1">
    <source>
        <dbReference type="ARBA" id="ARBA00023015"/>
    </source>
</evidence>
<dbReference type="InterPro" id="IPR046955">
    <property type="entry name" value="PHR1-like"/>
</dbReference>
<feature type="compositionally biased region" description="Low complexity" evidence="4">
    <location>
        <begin position="400"/>
        <end position="413"/>
    </location>
</feature>
<dbReference type="Gene3D" id="1.10.10.60">
    <property type="entry name" value="Homeodomain-like"/>
    <property type="match status" value="1"/>
</dbReference>
<dbReference type="GO" id="GO:0003677">
    <property type="term" value="F:DNA binding"/>
    <property type="evidence" value="ECO:0007669"/>
    <property type="project" value="InterPro"/>
</dbReference>
<dbReference type="Proteomes" id="UP000631114">
    <property type="component" value="Unassembled WGS sequence"/>
</dbReference>
<accession>A0A835HZC7</accession>
<evidence type="ECO:0000259" key="5">
    <source>
        <dbReference type="PROSITE" id="PS51294"/>
    </source>
</evidence>
<comment type="caution">
    <text evidence="6">The sequence shown here is derived from an EMBL/GenBank/DDBJ whole genome shotgun (WGS) entry which is preliminary data.</text>
</comment>
<dbReference type="PROSITE" id="PS51294">
    <property type="entry name" value="HTH_MYB"/>
    <property type="match status" value="1"/>
</dbReference>
<dbReference type="AlphaFoldDB" id="A0A835HZC7"/>
<feature type="compositionally biased region" description="Basic and acidic residues" evidence="4">
    <location>
        <begin position="449"/>
        <end position="461"/>
    </location>
</feature>
<dbReference type="OrthoDB" id="551907at2759"/>
<protein>
    <recommendedName>
        <fullName evidence="5">HTH myb-type domain-containing protein</fullName>
    </recommendedName>
</protein>
<dbReference type="InterPro" id="IPR001005">
    <property type="entry name" value="SANT/Myb"/>
</dbReference>
<feature type="region of interest" description="Disordered" evidence="4">
    <location>
        <begin position="235"/>
        <end position="264"/>
    </location>
</feature>
<gene>
    <name evidence="6" type="ORF">IFM89_002061</name>
</gene>
<dbReference type="NCBIfam" id="TIGR01557">
    <property type="entry name" value="myb_SHAQKYF"/>
    <property type="match status" value="1"/>
</dbReference>
<keyword evidence="1" id="KW-0805">Transcription regulation</keyword>
<evidence type="ECO:0000256" key="3">
    <source>
        <dbReference type="ARBA" id="ARBA00023242"/>
    </source>
</evidence>
<sequence length="503" mass="55416">MEVRPLSIQGSGKKQLADLGISVAMSSSVPVYPISQEKKHPQWPDSQQVSLEREMMTNSMLPHSTLLASNSGVVGQIYSSASGASDLHFSSVSSRESRSRDAPLISQFPNNGTTNSLNPCSYSEFFESTELNHYSKENNDVSWCEDALEGLLDFPENVPVQNRQMEIIGTGGLTTEEHTNQSDEWTDQLISNVEPLDADWSEIYAATKANDTEQKPAIQEPNASLNPSLHQPQIHHQLPADSGESNAIAGPTSSANGASSKPRMRWTTELHESFVEAVNKLGGSERATPKGVLKLMKVEGLTIYHVKSHLQKYRTARYRPDSSEGNSEKKVSSIEDISSLDLKTGIEITEALRLQMEVQKRLHEQLEIQRNLQLRIEEQGRYLQKMFEEQSKTGKDGLKASSSAVVDPSASLSELMQKSSAKDEMKTLEKDNAEEGKDNHDSNAALGESSRKDIGKPKVSSDEVTENIDPDVGERSDFPPAKRTKVDDVAVSSITTMDVIEKS</sequence>
<keyword evidence="7" id="KW-1185">Reference proteome</keyword>
<dbReference type="InterPro" id="IPR006447">
    <property type="entry name" value="Myb_dom_plants"/>
</dbReference>
<evidence type="ECO:0000313" key="6">
    <source>
        <dbReference type="EMBL" id="KAF9607844.1"/>
    </source>
</evidence>
<feature type="domain" description="HTH myb-type" evidence="5">
    <location>
        <begin position="258"/>
        <end position="318"/>
    </location>
</feature>
<dbReference type="SUPFAM" id="SSF46689">
    <property type="entry name" value="Homeodomain-like"/>
    <property type="match status" value="1"/>
</dbReference>
<dbReference type="InterPro" id="IPR009057">
    <property type="entry name" value="Homeodomain-like_sf"/>
</dbReference>
<dbReference type="FunFam" id="1.10.10.60:FF:000002">
    <property type="entry name" value="Myb family transcription factor"/>
    <property type="match status" value="1"/>
</dbReference>
<dbReference type="InterPro" id="IPR017930">
    <property type="entry name" value="Myb_dom"/>
</dbReference>
<feature type="region of interest" description="Disordered" evidence="4">
    <location>
        <begin position="392"/>
        <end position="486"/>
    </location>
</feature>
<dbReference type="GO" id="GO:0003700">
    <property type="term" value="F:DNA-binding transcription factor activity"/>
    <property type="evidence" value="ECO:0007669"/>
    <property type="project" value="InterPro"/>
</dbReference>
<keyword evidence="2" id="KW-0804">Transcription</keyword>
<dbReference type="EMBL" id="JADFTS010000004">
    <property type="protein sequence ID" value="KAF9607844.1"/>
    <property type="molecule type" value="Genomic_DNA"/>
</dbReference>
<keyword evidence="3" id="KW-0539">Nucleus</keyword>
<dbReference type="PANTHER" id="PTHR31499">
    <property type="entry name" value="MYB FAMILY TRANSCRIPTION FACTOR PHL11"/>
    <property type="match status" value="1"/>
</dbReference>
<proteinExistence type="predicted"/>
<evidence type="ECO:0000256" key="2">
    <source>
        <dbReference type="ARBA" id="ARBA00023163"/>
    </source>
</evidence>
<dbReference type="Pfam" id="PF14379">
    <property type="entry name" value="Myb_CC_LHEQLE"/>
    <property type="match status" value="1"/>
</dbReference>
<dbReference type="Pfam" id="PF00249">
    <property type="entry name" value="Myb_DNA-binding"/>
    <property type="match status" value="1"/>
</dbReference>
<dbReference type="InterPro" id="IPR025756">
    <property type="entry name" value="Myb_CC_LHEQLE"/>
</dbReference>
<evidence type="ECO:0000313" key="7">
    <source>
        <dbReference type="Proteomes" id="UP000631114"/>
    </source>
</evidence>
<evidence type="ECO:0000256" key="4">
    <source>
        <dbReference type="SAM" id="MobiDB-lite"/>
    </source>
</evidence>
<name>A0A835HZC7_9MAGN</name>